<dbReference type="PROSITE" id="PS50297">
    <property type="entry name" value="ANK_REP_REGION"/>
    <property type="match status" value="2"/>
</dbReference>
<name>C1N0V5_MICPC</name>
<accession>C1N0V5</accession>
<keyword evidence="5" id="KW-1185">Reference proteome</keyword>
<reference evidence="4 5" key="1">
    <citation type="journal article" date="2009" name="Science">
        <title>Green evolution and dynamic adaptations revealed by genomes of the marine picoeukaryotes Micromonas.</title>
        <authorList>
            <person name="Worden A.Z."/>
            <person name="Lee J.H."/>
            <person name="Mock T."/>
            <person name="Rouze P."/>
            <person name="Simmons M.P."/>
            <person name="Aerts A.L."/>
            <person name="Allen A.E."/>
            <person name="Cuvelier M.L."/>
            <person name="Derelle E."/>
            <person name="Everett M.V."/>
            <person name="Foulon E."/>
            <person name="Grimwood J."/>
            <person name="Gundlach H."/>
            <person name="Henrissat B."/>
            <person name="Napoli C."/>
            <person name="McDonald S.M."/>
            <person name="Parker M.S."/>
            <person name="Rombauts S."/>
            <person name="Salamov A."/>
            <person name="Von Dassow P."/>
            <person name="Badger J.H."/>
            <person name="Coutinho P.M."/>
            <person name="Demir E."/>
            <person name="Dubchak I."/>
            <person name="Gentemann C."/>
            <person name="Eikrem W."/>
            <person name="Gready J.E."/>
            <person name="John U."/>
            <person name="Lanier W."/>
            <person name="Lindquist E.A."/>
            <person name="Lucas S."/>
            <person name="Mayer K.F."/>
            <person name="Moreau H."/>
            <person name="Not F."/>
            <person name="Otillar R."/>
            <person name="Panaud O."/>
            <person name="Pangilinan J."/>
            <person name="Paulsen I."/>
            <person name="Piegu B."/>
            <person name="Poliakov A."/>
            <person name="Robbens S."/>
            <person name="Schmutz J."/>
            <person name="Toulza E."/>
            <person name="Wyss T."/>
            <person name="Zelensky A."/>
            <person name="Zhou K."/>
            <person name="Armbrust E.V."/>
            <person name="Bhattacharya D."/>
            <person name="Goodenough U.W."/>
            <person name="Van de Peer Y."/>
            <person name="Grigoriev I.V."/>
        </authorList>
    </citation>
    <scope>NUCLEOTIDE SEQUENCE [LARGE SCALE GENOMIC DNA]</scope>
    <source>
        <strain evidence="4 5">CCMP1545</strain>
    </source>
</reference>
<evidence type="ECO:0000256" key="1">
    <source>
        <dbReference type="ARBA" id="ARBA00022737"/>
    </source>
</evidence>
<dbReference type="InterPro" id="IPR002110">
    <property type="entry name" value="Ankyrin_rpt"/>
</dbReference>
<gene>
    <name evidence="4" type="ORF">MICPUCDRAFT_9003</name>
</gene>
<dbReference type="OMA" id="SYDIADC"/>
<dbReference type="PROSITE" id="PS50088">
    <property type="entry name" value="ANK_REPEAT"/>
    <property type="match status" value="2"/>
</dbReference>
<dbReference type="AlphaFoldDB" id="C1N0V5"/>
<feature type="repeat" description="ANK" evidence="3">
    <location>
        <begin position="13"/>
        <end position="45"/>
    </location>
</feature>
<dbReference type="InterPro" id="IPR036770">
    <property type="entry name" value="Ankyrin_rpt-contain_sf"/>
</dbReference>
<feature type="non-terminal residue" evidence="4">
    <location>
        <position position="75"/>
    </location>
</feature>
<evidence type="ECO:0000256" key="3">
    <source>
        <dbReference type="PROSITE-ProRule" id="PRU00023"/>
    </source>
</evidence>
<dbReference type="RefSeq" id="XP_003061703.1">
    <property type="nucleotide sequence ID" value="XM_003061657.1"/>
</dbReference>
<dbReference type="Gene3D" id="1.25.40.20">
    <property type="entry name" value="Ankyrin repeat-containing domain"/>
    <property type="match status" value="1"/>
</dbReference>
<dbReference type="OrthoDB" id="548600at2759"/>
<evidence type="ECO:0000313" key="5">
    <source>
        <dbReference type="Proteomes" id="UP000001876"/>
    </source>
</evidence>
<feature type="repeat" description="ANK" evidence="3">
    <location>
        <begin position="46"/>
        <end position="75"/>
    </location>
</feature>
<dbReference type="KEGG" id="mpp:MICPUCDRAFT_9003"/>
<dbReference type="PANTHER" id="PTHR24198">
    <property type="entry name" value="ANKYRIN REPEAT AND PROTEIN KINASE DOMAIN-CONTAINING PROTEIN"/>
    <property type="match status" value="1"/>
</dbReference>
<dbReference type="SUPFAM" id="SSF48403">
    <property type="entry name" value="Ankyrin repeat"/>
    <property type="match status" value="1"/>
</dbReference>
<feature type="non-terminal residue" evidence="4">
    <location>
        <position position="1"/>
    </location>
</feature>
<proteinExistence type="predicted"/>
<organism evidence="5">
    <name type="scientific">Micromonas pusilla (strain CCMP1545)</name>
    <name type="common">Picoplanktonic green alga</name>
    <dbReference type="NCBI Taxonomy" id="564608"/>
    <lineage>
        <taxon>Eukaryota</taxon>
        <taxon>Viridiplantae</taxon>
        <taxon>Chlorophyta</taxon>
        <taxon>Mamiellophyceae</taxon>
        <taxon>Mamiellales</taxon>
        <taxon>Mamiellaceae</taxon>
        <taxon>Micromonas</taxon>
    </lineage>
</organism>
<sequence>VDAEDANATDPNNGNRCLHVAAQNGHSELVRRLLDLGADPSAANAQGQTPMHMTVSYDIADCTKLLLRAGADPDA</sequence>
<evidence type="ECO:0000256" key="2">
    <source>
        <dbReference type="ARBA" id="ARBA00023043"/>
    </source>
</evidence>
<dbReference type="STRING" id="564608.C1N0V5"/>
<dbReference type="GeneID" id="9686899"/>
<keyword evidence="2 3" id="KW-0040">ANK repeat</keyword>
<dbReference type="PRINTS" id="PR01415">
    <property type="entry name" value="ANKYRIN"/>
</dbReference>
<dbReference type="PANTHER" id="PTHR24198:SF165">
    <property type="entry name" value="ANKYRIN REPEAT-CONTAINING PROTEIN-RELATED"/>
    <property type="match status" value="1"/>
</dbReference>
<dbReference type="EMBL" id="GG663744">
    <property type="protein sequence ID" value="EEH54333.1"/>
    <property type="molecule type" value="Genomic_DNA"/>
</dbReference>
<keyword evidence="1" id="KW-0677">Repeat</keyword>
<dbReference type="Pfam" id="PF12796">
    <property type="entry name" value="Ank_2"/>
    <property type="match status" value="1"/>
</dbReference>
<dbReference type="GO" id="GO:0005737">
    <property type="term" value="C:cytoplasm"/>
    <property type="evidence" value="ECO:0007669"/>
    <property type="project" value="TreeGrafter"/>
</dbReference>
<dbReference type="Proteomes" id="UP000001876">
    <property type="component" value="Unassembled WGS sequence"/>
</dbReference>
<evidence type="ECO:0000313" key="4">
    <source>
        <dbReference type="EMBL" id="EEH54333.1"/>
    </source>
</evidence>
<dbReference type="SMART" id="SM00248">
    <property type="entry name" value="ANK"/>
    <property type="match status" value="2"/>
</dbReference>
<protein>
    <submittedName>
        <fullName evidence="4">Predicted protein</fullName>
    </submittedName>
</protein>